<proteinExistence type="inferred from homology"/>
<dbReference type="PANTHER" id="PTHR42760">
    <property type="entry name" value="SHORT-CHAIN DEHYDROGENASES/REDUCTASES FAMILY MEMBER"/>
    <property type="match status" value="1"/>
</dbReference>
<comment type="caution">
    <text evidence="2">The sequence shown here is derived from an EMBL/GenBank/DDBJ whole genome shotgun (WGS) entry which is preliminary data.</text>
</comment>
<dbReference type="PRINTS" id="PR00081">
    <property type="entry name" value="GDHRDH"/>
</dbReference>
<gene>
    <name evidence="2" type="ORF">EDM52_22790</name>
</gene>
<accession>A0A3M8BV76</accession>
<dbReference type="InterPro" id="IPR002347">
    <property type="entry name" value="SDR_fam"/>
</dbReference>
<protein>
    <submittedName>
        <fullName evidence="2">SDR family oxidoreductase</fullName>
    </submittedName>
</protein>
<dbReference type="InterPro" id="IPR036291">
    <property type="entry name" value="NAD(P)-bd_dom_sf"/>
</dbReference>
<name>A0A3M8BV76_9BACL</name>
<dbReference type="OrthoDB" id="9803333at2"/>
<dbReference type="Gene3D" id="3.40.50.720">
    <property type="entry name" value="NAD(P)-binding Rossmann-like Domain"/>
    <property type="match status" value="1"/>
</dbReference>
<dbReference type="EMBL" id="RHHR01000054">
    <property type="protein sequence ID" value="RNB67234.1"/>
    <property type="molecule type" value="Genomic_DNA"/>
</dbReference>
<keyword evidence="3" id="KW-1185">Reference proteome</keyword>
<evidence type="ECO:0000313" key="3">
    <source>
        <dbReference type="Proteomes" id="UP000282028"/>
    </source>
</evidence>
<organism evidence="2 3">
    <name type="scientific">Brevibacillus invocatus</name>
    <dbReference type="NCBI Taxonomy" id="173959"/>
    <lineage>
        <taxon>Bacteria</taxon>
        <taxon>Bacillati</taxon>
        <taxon>Bacillota</taxon>
        <taxon>Bacilli</taxon>
        <taxon>Bacillales</taxon>
        <taxon>Paenibacillaceae</taxon>
        <taxon>Brevibacillus</taxon>
    </lineage>
</organism>
<dbReference type="GO" id="GO:0016616">
    <property type="term" value="F:oxidoreductase activity, acting on the CH-OH group of donors, NAD or NADP as acceptor"/>
    <property type="evidence" value="ECO:0007669"/>
    <property type="project" value="TreeGrafter"/>
</dbReference>
<comment type="similarity">
    <text evidence="1">Belongs to the short-chain dehydrogenases/reductases (SDR) family.</text>
</comment>
<sequence length="144" mass="15654">MRRVCWKKSSLSKRDVSMPGGKGIWRTNWVFRCQTIAKYAIVGLTEAAAKELAGYQITVNAIKPGIIRSALTQGILGMAEDRLAEATPLKRIGDPEDIAKVVSMLVQPETSFVTGISVVVDGGFHLFNEMDQVMLDALGQSSKA</sequence>
<evidence type="ECO:0000313" key="2">
    <source>
        <dbReference type="EMBL" id="RNB67234.1"/>
    </source>
</evidence>
<dbReference type="AlphaFoldDB" id="A0A3M8BV76"/>
<dbReference type="SUPFAM" id="SSF51735">
    <property type="entry name" value="NAD(P)-binding Rossmann-fold domains"/>
    <property type="match status" value="1"/>
</dbReference>
<dbReference type="Pfam" id="PF13561">
    <property type="entry name" value="adh_short_C2"/>
    <property type="match status" value="1"/>
</dbReference>
<dbReference type="Proteomes" id="UP000282028">
    <property type="component" value="Unassembled WGS sequence"/>
</dbReference>
<evidence type="ECO:0000256" key="1">
    <source>
        <dbReference type="ARBA" id="ARBA00006484"/>
    </source>
</evidence>
<reference evidence="2 3" key="1">
    <citation type="submission" date="2018-10" db="EMBL/GenBank/DDBJ databases">
        <title>Phylogenomics of Brevibacillus.</title>
        <authorList>
            <person name="Dunlap C."/>
        </authorList>
    </citation>
    <scope>NUCLEOTIDE SEQUENCE [LARGE SCALE GENOMIC DNA]</scope>
    <source>
        <strain evidence="2 3">JCM 12215</strain>
    </source>
</reference>